<accession>A0AAU8JRF1</accession>
<organism evidence="1">
    <name type="scientific">Kitasatospora camelliae</name>
    <dbReference type="NCBI Taxonomy" id="3156397"/>
    <lineage>
        <taxon>Bacteria</taxon>
        <taxon>Bacillati</taxon>
        <taxon>Actinomycetota</taxon>
        <taxon>Actinomycetes</taxon>
        <taxon>Kitasatosporales</taxon>
        <taxon>Streptomycetaceae</taxon>
        <taxon>Kitasatospora</taxon>
    </lineage>
</organism>
<dbReference type="SUPFAM" id="SSF142906">
    <property type="entry name" value="YjbR-like"/>
    <property type="match status" value="1"/>
</dbReference>
<dbReference type="InterPro" id="IPR038056">
    <property type="entry name" value="YjbR-like_sf"/>
</dbReference>
<sequence length="117" mass="12755">MTRGGAVAPEERYGRLVERFADLPGVAVPGDAPDREGRFGAAALKVGGKIFAMLAQGRLVVKLPRTRVDALVDAGEGVRFDPGHGRLMREWLSLDPDSDLDWDELAQEALEFVGPRR</sequence>
<evidence type="ECO:0000313" key="1">
    <source>
        <dbReference type="EMBL" id="XCM78441.1"/>
    </source>
</evidence>
<proteinExistence type="predicted"/>
<protein>
    <recommendedName>
        <fullName evidence="2">DNA-binding protein (MmcQ/YjbR family)</fullName>
    </recommendedName>
</protein>
<dbReference type="RefSeq" id="WP_354638335.1">
    <property type="nucleotide sequence ID" value="NZ_CP159872.1"/>
</dbReference>
<dbReference type="InterPro" id="IPR058532">
    <property type="entry name" value="YjbR/MT2646/Rv2570-like"/>
</dbReference>
<dbReference type="AlphaFoldDB" id="A0AAU8JRF1"/>
<evidence type="ECO:0008006" key="2">
    <source>
        <dbReference type="Google" id="ProtNLM"/>
    </source>
</evidence>
<reference evidence="1" key="1">
    <citation type="submission" date="2024-06" db="EMBL/GenBank/DDBJ databases">
        <title>The genome sequences of Kitasatospora sp. strain HUAS MG31.</title>
        <authorList>
            <person name="Mo P."/>
        </authorList>
    </citation>
    <scope>NUCLEOTIDE SEQUENCE</scope>
    <source>
        <strain evidence="1">HUAS MG31</strain>
    </source>
</reference>
<name>A0AAU8JRF1_9ACTN</name>
<gene>
    <name evidence="1" type="ORF">ABWK59_05630</name>
</gene>
<dbReference type="Pfam" id="PF04237">
    <property type="entry name" value="YjbR"/>
    <property type="match status" value="1"/>
</dbReference>
<dbReference type="KEGG" id="kcm:ABWK59_05630"/>
<dbReference type="Gene3D" id="3.90.1150.30">
    <property type="match status" value="1"/>
</dbReference>
<dbReference type="EMBL" id="CP159872">
    <property type="protein sequence ID" value="XCM78441.1"/>
    <property type="molecule type" value="Genomic_DNA"/>
</dbReference>